<dbReference type="EMBL" id="JAFBCV010000015">
    <property type="protein sequence ID" value="MBM7840560.1"/>
    <property type="molecule type" value="Genomic_DNA"/>
</dbReference>
<dbReference type="InterPro" id="IPR045946">
    <property type="entry name" value="DUF6366"/>
</dbReference>
<sequence length="72" mass="8192">MKDEKELPEQRREKLRQEELKNNSMGNFSDAVNRSQGGGLVDLINSLGWKGTGVTLFIIVTVFILYRLFFSG</sequence>
<proteinExistence type="predicted"/>
<evidence type="ECO:0008006" key="4">
    <source>
        <dbReference type="Google" id="ProtNLM"/>
    </source>
</evidence>
<dbReference type="RefSeq" id="WP_204468226.1">
    <property type="nucleotide sequence ID" value="NZ_JAFBCV010000015.1"/>
</dbReference>
<keyword evidence="1" id="KW-0812">Transmembrane</keyword>
<reference evidence="2" key="1">
    <citation type="submission" date="2021-01" db="EMBL/GenBank/DDBJ databases">
        <title>Genomic Encyclopedia of Type Strains, Phase IV (KMG-IV): sequencing the most valuable type-strain genomes for metagenomic binning, comparative biology and taxonomic classification.</title>
        <authorList>
            <person name="Goeker M."/>
        </authorList>
    </citation>
    <scope>NUCLEOTIDE SEQUENCE</scope>
    <source>
        <strain evidence="2">DSM 21943</strain>
    </source>
</reference>
<evidence type="ECO:0000256" key="1">
    <source>
        <dbReference type="SAM" id="Phobius"/>
    </source>
</evidence>
<evidence type="ECO:0000313" key="3">
    <source>
        <dbReference type="Proteomes" id="UP001179280"/>
    </source>
</evidence>
<gene>
    <name evidence="2" type="ORF">JOC54_003853</name>
</gene>
<keyword evidence="1" id="KW-1133">Transmembrane helix</keyword>
<dbReference type="Pfam" id="PF19893">
    <property type="entry name" value="DUF6366"/>
    <property type="match status" value="1"/>
</dbReference>
<name>A0ABS2SZ69_9BACI</name>
<comment type="caution">
    <text evidence="2">The sequence shown here is derived from an EMBL/GenBank/DDBJ whole genome shotgun (WGS) entry which is preliminary data.</text>
</comment>
<keyword evidence="1" id="KW-0472">Membrane</keyword>
<organism evidence="2 3">
    <name type="scientific">Shouchella xiaoxiensis</name>
    <dbReference type="NCBI Taxonomy" id="766895"/>
    <lineage>
        <taxon>Bacteria</taxon>
        <taxon>Bacillati</taxon>
        <taxon>Bacillota</taxon>
        <taxon>Bacilli</taxon>
        <taxon>Bacillales</taxon>
        <taxon>Bacillaceae</taxon>
        <taxon>Shouchella</taxon>
    </lineage>
</organism>
<feature type="transmembrane region" description="Helical" evidence="1">
    <location>
        <begin position="47"/>
        <end position="69"/>
    </location>
</feature>
<protein>
    <recommendedName>
        <fullName evidence="4">Phage capsid protein</fullName>
    </recommendedName>
</protein>
<keyword evidence="3" id="KW-1185">Reference proteome</keyword>
<accession>A0ABS2SZ69</accession>
<evidence type="ECO:0000313" key="2">
    <source>
        <dbReference type="EMBL" id="MBM7840560.1"/>
    </source>
</evidence>
<dbReference type="Proteomes" id="UP001179280">
    <property type="component" value="Unassembled WGS sequence"/>
</dbReference>